<accession>A0A2T5XX00</accession>
<comment type="caution">
    <text evidence="1">The sequence shown here is derived from an EMBL/GenBank/DDBJ whole genome shotgun (WGS) entry which is preliminary data.</text>
</comment>
<organism evidence="1 2">
    <name type="scientific">Capnocytophaga leadbetteri</name>
    <dbReference type="NCBI Taxonomy" id="327575"/>
    <lineage>
        <taxon>Bacteria</taxon>
        <taxon>Pseudomonadati</taxon>
        <taxon>Bacteroidota</taxon>
        <taxon>Flavobacteriia</taxon>
        <taxon>Flavobacteriales</taxon>
        <taxon>Flavobacteriaceae</taxon>
        <taxon>Capnocytophaga</taxon>
    </lineage>
</organism>
<name>A0A2T5XX00_9FLAO</name>
<dbReference type="AlphaFoldDB" id="A0A2T5XX00"/>
<dbReference type="CDD" id="cd12105">
    <property type="entry name" value="HmuY"/>
    <property type="match status" value="1"/>
</dbReference>
<dbReference type="InterPro" id="IPR025921">
    <property type="entry name" value="HmuY"/>
</dbReference>
<evidence type="ECO:0000313" key="1">
    <source>
        <dbReference type="EMBL" id="PTX07992.1"/>
    </source>
</evidence>
<dbReference type="RefSeq" id="WP_107781206.1">
    <property type="nucleotide sequence ID" value="NZ_QBKG01000002.1"/>
</dbReference>
<reference evidence="1 2" key="1">
    <citation type="submission" date="2018-04" db="EMBL/GenBank/DDBJ databases">
        <title>Genomic Encyclopedia of Archaeal and Bacterial Type Strains, Phase II (KMG-II): from individual species to whole genera.</title>
        <authorList>
            <person name="Goeker M."/>
        </authorList>
    </citation>
    <scope>NUCLEOTIDE SEQUENCE [LARGE SCALE GENOMIC DNA]</scope>
    <source>
        <strain evidence="1 2">DSM 22902</strain>
    </source>
</reference>
<protein>
    <submittedName>
        <fullName evidence="1">Heme-binding HmuY-like protein</fullName>
    </submittedName>
</protein>
<dbReference type="GeneID" id="84580010"/>
<evidence type="ECO:0000313" key="2">
    <source>
        <dbReference type="Proteomes" id="UP000243985"/>
    </source>
</evidence>
<dbReference type="Pfam" id="PF14064">
    <property type="entry name" value="HmuY"/>
    <property type="match status" value="1"/>
</dbReference>
<proteinExistence type="predicted"/>
<dbReference type="EMBL" id="QBKG01000002">
    <property type="protein sequence ID" value="PTX07992.1"/>
    <property type="molecule type" value="Genomic_DNA"/>
</dbReference>
<gene>
    <name evidence="1" type="ORF">C8P65_10231</name>
</gene>
<dbReference type="PROSITE" id="PS51257">
    <property type="entry name" value="PROKAR_LIPOPROTEIN"/>
    <property type="match status" value="1"/>
</dbReference>
<sequence>MKLQFLVPAVMTGMMLFSTSCKKDDDNKIEAPMENAREATIDASGNEWKYFSFSSGKEVSVASPTTSLDWDIAFNRYYVKLNGGASGDGKAEALKTDKTQWNEVNEAPTTGYSKDEKGTMQLGMPPKPIEGTFCKIISGGMKDENKTGYVTYNPKVMQSGGGNPYEIYKYVYVLKAANGDFVKIQFTDYLNDKNKGGHPKFNYIVSKDSKF</sequence>
<dbReference type="Proteomes" id="UP000243985">
    <property type="component" value="Unassembled WGS sequence"/>
</dbReference>